<feature type="non-terminal residue" evidence="1">
    <location>
        <position position="146"/>
    </location>
</feature>
<evidence type="ECO:0000313" key="1">
    <source>
        <dbReference type="EMBL" id="OAD20735.1"/>
    </source>
</evidence>
<keyword evidence="2" id="KW-1185">Reference proteome</keyword>
<dbReference type="Proteomes" id="UP000076962">
    <property type="component" value="Unassembled WGS sequence"/>
</dbReference>
<protein>
    <submittedName>
        <fullName evidence="1">Uncharacterized protein</fullName>
    </submittedName>
</protein>
<gene>
    <name evidence="1" type="ORF">THIOM_003540</name>
</gene>
<accession>A0A176RY99</accession>
<organism evidence="1 2">
    <name type="scientific">Candidatus Thiomargarita nelsonii</name>
    <dbReference type="NCBI Taxonomy" id="1003181"/>
    <lineage>
        <taxon>Bacteria</taxon>
        <taxon>Pseudomonadati</taxon>
        <taxon>Pseudomonadota</taxon>
        <taxon>Gammaproteobacteria</taxon>
        <taxon>Thiotrichales</taxon>
        <taxon>Thiotrichaceae</taxon>
        <taxon>Thiomargarita</taxon>
    </lineage>
</organism>
<proteinExistence type="predicted"/>
<evidence type="ECO:0000313" key="2">
    <source>
        <dbReference type="Proteomes" id="UP000076962"/>
    </source>
</evidence>
<reference evidence="1 2" key="1">
    <citation type="submission" date="2016-05" db="EMBL/GenBank/DDBJ databases">
        <title>Single-cell genome of chain-forming Candidatus Thiomargarita nelsonii and comparison to other large sulfur-oxidizing bacteria.</title>
        <authorList>
            <person name="Winkel M."/>
            <person name="Salman V."/>
            <person name="Woyke T."/>
            <person name="Schulz-Vogt H."/>
            <person name="Richter M."/>
            <person name="Flood B."/>
            <person name="Bailey J."/>
            <person name="Amann R."/>
            <person name="Mussmann M."/>
        </authorList>
    </citation>
    <scope>NUCLEOTIDE SEQUENCE [LARGE SCALE GENOMIC DNA]</scope>
    <source>
        <strain evidence="1 2">THI036</strain>
    </source>
</reference>
<name>A0A176RY99_9GAMM</name>
<dbReference type="AlphaFoldDB" id="A0A176RY99"/>
<sequence length="146" mass="16921">MNENKTLLEKYSAIAQTIVLEKGPFKLFALFKRDNFPWEWDVVLSAEWLPGNEMESLKYIFDKIRAVLNHKEFINISKVVLLDVNEPFVKELQAFLEEHNNPKAFSNTDINNVEIREGLMIVSPIISQDEILPNSSELLTKASQWI</sequence>
<comment type="caution">
    <text evidence="1">The sequence shown here is derived from an EMBL/GenBank/DDBJ whole genome shotgun (WGS) entry which is preliminary data.</text>
</comment>
<dbReference type="EMBL" id="LUTY01002144">
    <property type="protein sequence ID" value="OAD20735.1"/>
    <property type="molecule type" value="Genomic_DNA"/>
</dbReference>